<gene>
    <name evidence="1" type="ORF">AYI70_g9740</name>
</gene>
<keyword evidence="1" id="KW-0808">Transferase</keyword>
<comment type="caution">
    <text evidence="1">The sequence shown here is derived from an EMBL/GenBank/DDBJ whole genome shotgun (WGS) entry which is preliminary data.</text>
</comment>
<dbReference type="GO" id="GO:0016435">
    <property type="term" value="F:rRNA (guanine) methyltransferase activity"/>
    <property type="evidence" value="ECO:0007669"/>
    <property type="project" value="InterPro"/>
</dbReference>
<dbReference type="GO" id="GO:0005730">
    <property type="term" value="C:nucleolus"/>
    <property type="evidence" value="ECO:0007669"/>
    <property type="project" value="TreeGrafter"/>
</dbReference>
<dbReference type="PANTHER" id="PTHR12734:SF0">
    <property type="entry name" value="18S RRNA (GUANINE-N(7))-METHYLTRANSFERASE-RELATED"/>
    <property type="match status" value="1"/>
</dbReference>
<feature type="non-terminal residue" evidence="1">
    <location>
        <position position="49"/>
    </location>
</feature>
<dbReference type="InterPro" id="IPR029063">
    <property type="entry name" value="SAM-dependent_MTases_sf"/>
</dbReference>
<dbReference type="Proteomes" id="UP000187283">
    <property type="component" value="Unassembled WGS sequence"/>
</dbReference>
<evidence type="ECO:0000313" key="1">
    <source>
        <dbReference type="EMBL" id="OMJ11411.1"/>
    </source>
</evidence>
<sequence length="49" mass="5568">MRFFSTLYSSLRRGARAVFQFYPENDDQISMILSSAMSCGFTGGMVIDY</sequence>
<dbReference type="STRING" id="133412.A0A1R1X9V1"/>
<keyword evidence="1" id="KW-0489">Methyltransferase</keyword>
<keyword evidence="2" id="KW-1185">Reference proteome</keyword>
<dbReference type="AlphaFoldDB" id="A0A1R1X9V1"/>
<dbReference type="GO" id="GO:0070476">
    <property type="term" value="P:rRNA (guanine-N7)-methylation"/>
    <property type="evidence" value="ECO:0007669"/>
    <property type="project" value="InterPro"/>
</dbReference>
<dbReference type="InterPro" id="IPR039769">
    <property type="entry name" value="Bud23-like"/>
</dbReference>
<dbReference type="PANTHER" id="PTHR12734">
    <property type="entry name" value="METHYLTRANSFERASE-RELATED"/>
    <property type="match status" value="1"/>
</dbReference>
<evidence type="ECO:0000313" key="2">
    <source>
        <dbReference type="Proteomes" id="UP000187283"/>
    </source>
</evidence>
<organism evidence="1 2">
    <name type="scientific">Smittium culicis</name>
    <dbReference type="NCBI Taxonomy" id="133412"/>
    <lineage>
        <taxon>Eukaryota</taxon>
        <taxon>Fungi</taxon>
        <taxon>Fungi incertae sedis</taxon>
        <taxon>Zoopagomycota</taxon>
        <taxon>Kickxellomycotina</taxon>
        <taxon>Harpellomycetes</taxon>
        <taxon>Harpellales</taxon>
        <taxon>Legeriomycetaceae</taxon>
        <taxon>Smittium</taxon>
    </lineage>
</organism>
<protein>
    <submittedName>
        <fullName evidence="1">18S rRNA-methyltransferase</fullName>
    </submittedName>
</protein>
<dbReference type="EMBL" id="LSSN01004498">
    <property type="protein sequence ID" value="OMJ11411.1"/>
    <property type="molecule type" value="Genomic_DNA"/>
</dbReference>
<dbReference type="OrthoDB" id="2877at2759"/>
<accession>A0A1R1X9V1</accession>
<reference evidence="1 2" key="1">
    <citation type="submission" date="2017-01" db="EMBL/GenBank/DDBJ databases">
        <authorList>
            <person name="Mah S.A."/>
            <person name="Swanson W.J."/>
            <person name="Moy G.W."/>
            <person name="Vacquier V.D."/>
        </authorList>
    </citation>
    <scope>NUCLEOTIDE SEQUENCE [LARGE SCALE GENOMIC DNA]</scope>
    <source>
        <strain evidence="1 2">GSMNP</strain>
    </source>
</reference>
<dbReference type="Gene3D" id="3.40.50.150">
    <property type="entry name" value="Vaccinia Virus protein VP39"/>
    <property type="match status" value="1"/>
</dbReference>
<proteinExistence type="predicted"/>
<name>A0A1R1X9V1_9FUNG</name>